<proteinExistence type="predicted"/>
<dbReference type="GO" id="GO:0042578">
    <property type="term" value="F:phosphoric ester hydrolase activity"/>
    <property type="evidence" value="ECO:0007669"/>
    <property type="project" value="TreeGrafter"/>
</dbReference>
<dbReference type="EMBL" id="BLKW01000002">
    <property type="protein sequence ID" value="GFG73709.1"/>
    <property type="molecule type" value="Genomic_DNA"/>
</dbReference>
<evidence type="ECO:0000313" key="1">
    <source>
        <dbReference type="EMBL" id="GFG73709.1"/>
    </source>
</evidence>
<dbReference type="Proteomes" id="UP000465361">
    <property type="component" value="Unassembled WGS sequence"/>
</dbReference>
<dbReference type="GO" id="GO:0008270">
    <property type="term" value="F:zinc ion binding"/>
    <property type="evidence" value="ECO:0007669"/>
    <property type="project" value="TreeGrafter"/>
</dbReference>
<dbReference type="GO" id="GO:0005829">
    <property type="term" value="C:cytosol"/>
    <property type="evidence" value="ECO:0007669"/>
    <property type="project" value="TreeGrafter"/>
</dbReference>
<dbReference type="Gene3D" id="3.20.20.140">
    <property type="entry name" value="Metal-dependent hydrolases"/>
    <property type="match status" value="1"/>
</dbReference>
<protein>
    <recommendedName>
        <fullName evidence="3">Hydrolase</fullName>
    </recommendedName>
</protein>
<name>A0A7I9XUT4_9MYCO</name>
<accession>A0A7I9XUT4</accession>
<dbReference type="SUPFAM" id="SSF89550">
    <property type="entry name" value="PHP domain-like"/>
    <property type="match status" value="1"/>
</dbReference>
<gene>
    <name evidence="1" type="ORF">MBOT_10740</name>
</gene>
<dbReference type="AlphaFoldDB" id="A0A7I9XUT4"/>
<dbReference type="PANTHER" id="PTHR36928">
    <property type="entry name" value="PHOSPHATASE YCDX-RELATED"/>
    <property type="match status" value="1"/>
</dbReference>
<dbReference type="InterPro" id="IPR016195">
    <property type="entry name" value="Pol/histidinol_Pase-like"/>
</dbReference>
<reference evidence="1 2" key="1">
    <citation type="journal article" date="2019" name="Emerg. Microbes Infect.">
        <title>Comprehensive subspecies identification of 175 nontuberculous mycobacteria species based on 7547 genomic profiles.</title>
        <authorList>
            <person name="Matsumoto Y."/>
            <person name="Kinjo T."/>
            <person name="Motooka D."/>
            <person name="Nabeya D."/>
            <person name="Jung N."/>
            <person name="Uechi K."/>
            <person name="Horii T."/>
            <person name="Iida T."/>
            <person name="Fujita J."/>
            <person name="Nakamura S."/>
        </authorList>
    </citation>
    <scope>NUCLEOTIDE SEQUENCE [LARGE SCALE GENOMIC DNA]</scope>
    <source>
        <strain evidence="1 2">JCM 17322</strain>
    </source>
</reference>
<evidence type="ECO:0000313" key="2">
    <source>
        <dbReference type="Proteomes" id="UP000465361"/>
    </source>
</evidence>
<sequence>MRLLNLARDLGCLFSIDSDAHAPGQLDFLGYGAQRALDAKVPVDRIVNTWPVEQLLTWAGSQD</sequence>
<keyword evidence="2" id="KW-1185">Reference proteome</keyword>
<dbReference type="PANTHER" id="PTHR36928:SF1">
    <property type="entry name" value="PHOSPHATASE YCDX-RELATED"/>
    <property type="match status" value="1"/>
</dbReference>
<dbReference type="InterPro" id="IPR050243">
    <property type="entry name" value="PHP_phosphatase"/>
</dbReference>
<organism evidence="1 2">
    <name type="scientific">Mycobacterium botniense</name>
    <dbReference type="NCBI Taxonomy" id="84962"/>
    <lineage>
        <taxon>Bacteria</taxon>
        <taxon>Bacillati</taxon>
        <taxon>Actinomycetota</taxon>
        <taxon>Actinomycetes</taxon>
        <taxon>Mycobacteriales</taxon>
        <taxon>Mycobacteriaceae</taxon>
        <taxon>Mycobacterium</taxon>
    </lineage>
</organism>
<evidence type="ECO:0008006" key="3">
    <source>
        <dbReference type="Google" id="ProtNLM"/>
    </source>
</evidence>
<comment type="caution">
    <text evidence="1">The sequence shown here is derived from an EMBL/GenBank/DDBJ whole genome shotgun (WGS) entry which is preliminary data.</text>
</comment>